<dbReference type="EMBL" id="JAMQOM010000002">
    <property type="protein sequence ID" value="MDS0220871.1"/>
    <property type="molecule type" value="Genomic_DNA"/>
</dbReference>
<dbReference type="RefSeq" id="WP_310895538.1">
    <property type="nucleotide sequence ID" value="NZ_JAMQOM010000002.1"/>
</dbReference>
<reference evidence="2 3" key="1">
    <citation type="submission" date="2022-06" db="EMBL/GenBank/DDBJ databases">
        <title>Haloarcula sp. a new haloarchaeum isolate from saline soil.</title>
        <authorList>
            <person name="Strakova D."/>
            <person name="Galisteo C."/>
            <person name="Sanchez-Porro C."/>
            <person name="Ventosa A."/>
        </authorList>
    </citation>
    <scope>NUCLEOTIDE SEQUENCE [LARGE SCALE GENOMIC DNA]</scope>
    <source>
        <strain evidence="2 3">S1AR25-5A</strain>
    </source>
</reference>
<organism evidence="2 3">
    <name type="scientific">Haloarcula terrestris</name>
    <dbReference type="NCBI Taxonomy" id="2950533"/>
    <lineage>
        <taxon>Archaea</taxon>
        <taxon>Methanobacteriati</taxon>
        <taxon>Methanobacteriota</taxon>
        <taxon>Stenosarchaea group</taxon>
        <taxon>Halobacteria</taxon>
        <taxon>Halobacteriales</taxon>
        <taxon>Haloarculaceae</taxon>
        <taxon>Haloarcula</taxon>
    </lineage>
</organism>
<evidence type="ECO:0000313" key="3">
    <source>
        <dbReference type="Proteomes" id="UP001253439"/>
    </source>
</evidence>
<evidence type="ECO:0000313" key="2">
    <source>
        <dbReference type="EMBL" id="MDS0220871.1"/>
    </source>
</evidence>
<evidence type="ECO:0000259" key="1">
    <source>
        <dbReference type="Pfam" id="PF13240"/>
    </source>
</evidence>
<gene>
    <name evidence="2" type="ORF">NDI54_05820</name>
</gene>
<keyword evidence="3" id="KW-1185">Reference proteome</keyword>
<comment type="caution">
    <text evidence="2">The sequence shown here is derived from an EMBL/GenBank/DDBJ whole genome shotgun (WGS) entry which is preliminary data.</text>
</comment>
<name>A0AAE4EVG2_9EURY</name>
<feature type="domain" description="Zinc-ribbon" evidence="1">
    <location>
        <begin position="52"/>
        <end position="74"/>
    </location>
</feature>
<dbReference type="Proteomes" id="UP001253439">
    <property type="component" value="Unassembled WGS sequence"/>
</dbReference>
<dbReference type="Pfam" id="PF13240">
    <property type="entry name" value="Zn_Ribbon_1"/>
    <property type="match status" value="1"/>
</dbReference>
<accession>A0AAE4EVG2</accession>
<protein>
    <submittedName>
        <fullName evidence="2">Zinc ribbon domain-containing protein</fullName>
    </submittedName>
</protein>
<proteinExistence type="predicted"/>
<dbReference type="InterPro" id="IPR026870">
    <property type="entry name" value="Zinc_ribbon_dom"/>
</dbReference>
<sequence length="77" mass="8467">MTNEELLRVVASLDAEKYPIATHARNALGIPAEKQPDTPDFYTNDSQGQASYCPQCGDGVDADDQFCRHCGHELPED</sequence>
<dbReference type="AlphaFoldDB" id="A0AAE4EVG2"/>